<evidence type="ECO:0000256" key="1">
    <source>
        <dbReference type="ARBA" id="ARBA00006484"/>
    </source>
</evidence>
<dbReference type="GO" id="GO:0005737">
    <property type="term" value="C:cytoplasm"/>
    <property type="evidence" value="ECO:0007669"/>
    <property type="project" value="TreeGrafter"/>
</dbReference>
<evidence type="ECO:0000256" key="18">
    <source>
        <dbReference type="ARBA" id="ARBA00048611"/>
    </source>
</evidence>
<dbReference type="EC" id="1.1.1.232" evidence="5"/>
<protein>
    <recommendedName>
        <fullName evidence="6">15-hydroxyprostaglandin dehydrogenase [NAD(+)]</fullName>
        <ecNumber evidence="4">1.1.1.141</ecNumber>
        <ecNumber evidence="5">1.1.1.232</ecNumber>
    </recommendedName>
    <alternativeName>
        <fullName evidence="8">Eicosanoid/docosanoid dehydrogenase [NAD(+)]</fullName>
    </alternativeName>
    <alternativeName>
        <fullName evidence="7">Prostaglandin dehydrogenase 1</fullName>
    </alternativeName>
</protein>
<dbReference type="EC" id="1.1.1.141" evidence="4"/>
<reference evidence="24" key="1">
    <citation type="submission" date="2025-08" db="UniProtKB">
        <authorList>
            <consortium name="RefSeq"/>
        </authorList>
    </citation>
    <scope>IDENTIFICATION</scope>
    <source>
        <tissue evidence="24">Skeletal muscle</tissue>
    </source>
</reference>
<comment type="catalytic activity">
    <reaction evidence="19">
        <text>prostaglandin E2 + NAD(+) = 15-oxoprostaglandin E2 + NADH + H(+)</text>
        <dbReference type="Rhea" id="RHEA:11876"/>
        <dbReference type="ChEBI" id="CHEBI:15378"/>
        <dbReference type="ChEBI" id="CHEBI:57400"/>
        <dbReference type="ChEBI" id="CHEBI:57540"/>
        <dbReference type="ChEBI" id="CHEBI:57945"/>
        <dbReference type="ChEBI" id="CHEBI:606564"/>
        <dbReference type="EC" id="1.1.1.141"/>
    </reaction>
    <physiologicalReaction direction="left-to-right" evidence="19">
        <dbReference type="Rhea" id="RHEA:11877"/>
    </physiologicalReaction>
</comment>
<comment type="catalytic activity">
    <reaction evidence="18">
        <text>prostaglandin A1 + NAD(+) = 15-oxo-prostaglandin A1 + NADH + H(+)</text>
        <dbReference type="Rhea" id="RHEA:41263"/>
        <dbReference type="ChEBI" id="CHEBI:15378"/>
        <dbReference type="ChEBI" id="CHEBI:57398"/>
        <dbReference type="ChEBI" id="CHEBI:57540"/>
        <dbReference type="ChEBI" id="CHEBI:57945"/>
        <dbReference type="ChEBI" id="CHEBI:85072"/>
    </reaction>
    <physiologicalReaction direction="left-to-right" evidence="18">
        <dbReference type="Rhea" id="RHEA:41264"/>
    </physiologicalReaction>
</comment>
<evidence type="ECO:0000256" key="22">
    <source>
        <dbReference type="ARBA" id="ARBA00049188"/>
    </source>
</evidence>
<comment type="catalytic activity">
    <reaction evidence="10">
        <text>prostaglandin E1 + NAD(+) = 15-oxoprostaglandin E1 + NADH + H(+)</text>
        <dbReference type="Rhea" id="RHEA:16477"/>
        <dbReference type="ChEBI" id="CHEBI:15378"/>
        <dbReference type="ChEBI" id="CHEBI:57397"/>
        <dbReference type="ChEBI" id="CHEBI:57401"/>
        <dbReference type="ChEBI" id="CHEBI:57540"/>
        <dbReference type="ChEBI" id="CHEBI:57945"/>
    </reaction>
    <physiologicalReaction direction="left-to-right" evidence="10">
        <dbReference type="Rhea" id="RHEA:16478"/>
    </physiologicalReaction>
</comment>
<comment type="catalytic activity">
    <reaction evidence="20">
        <text>resolvin D2 + NAD(+) = 16-oxoresolvin D2 + NADH + H(+)</text>
        <dbReference type="Rhea" id="RHEA:53588"/>
        <dbReference type="ChEBI" id="CHEBI:15378"/>
        <dbReference type="ChEBI" id="CHEBI:57540"/>
        <dbReference type="ChEBI" id="CHEBI:57945"/>
        <dbReference type="ChEBI" id="CHEBI:133367"/>
        <dbReference type="ChEBI" id="CHEBI:137498"/>
    </reaction>
    <physiologicalReaction direction="left-to-right" evidence="20">
        <dbReference type="Rhea" id="RHEA:53589"/>
    </physiologicalReaction>
</comment>
<evidence type="ECO:0000256" key="14">
    <source>
        <dbReference type="ARBA" id="ARBA00048144"/>
    </source>
</evidence>
<dbReference type="Gene3D" id="3.40.50.720">
    <property type="entry name" value="NAD(P)-binding Rossmann-like Domain"/>
    <property type="match status" value="1"/>
</dbReference>
<evidence type="ECO:0000256" key="16">
    <source>
        <dbReference type="ARBA" id="ARBA00048393"/>
    </source>
</evidence>
<keyword evidence="2" id="KW-0443">Lipid metabolism</keyword>
<evidence type="ECO:0000256" key="5">
    <source>
        <dbReference type="ARBA" id="ARBA00039060"/>
    </source>
</evidence>
<comment type="catalytic activity">
    <reaction evidence="17">
        <text>lipoxin A4 + NAD(+) = 15-oxo-(5S,6R)-dihydroxy-(7E,9E,11Z,13E)-eicosatetraenoate + NADH + H(+)</text>
        <dbReference type="Rhea" id="RHEA:41572"/>
        <dbReference type="ChEBI" id="CHEBI:15378"/>
        <dbReference type="ChEBI" id="CHEBI:57540"/>
        <dbReference type="ChEBI" id="CHEBI:57945"/>
        <dbReference type="ChEBI" id="CHEBI:67026"/>
        <dbReference type="ChEBI" id="CHEBI:78311"/>
    </reaction>
    <physiologicalReaction direction="left-to-right" evidence="17">
        <dbReference type="Rhea" id="RHEA:41573"/>
    </physiologicalReaction>
</comment>
<comment type="function">
    <text evidence="9">Catalyzes the NAD-dependent dehydrogenation (oxidation) of a broad array of hydroxylated polyunsaturated fatty acids (mainly eicosanoids and docosanoids, including prostaglandins, lipoxins and resolvins), yielding their corresponding keto (oxo) metabolites. Decreases the levels of the pro-proliferative prostaglandins such as prostaglandin E2 (whose activity is increased in cancer because of an increase in the expression of cyclooxygenase 2) and generates oxo-fatty acid products that can profoundly influence cell function by abrogating pro-inflammatory cytokine expression. Converts resolvins E1, D1 and D2 to their oxo products, which represents a mode of resolvin inactivation. Resolvin E1 plays important roles during the resolution phase of acute inflammation, while resolvins D1 and D2 have a unique role in obesity-induced adipose inflammation.</text>
</comment>
<comment type="catalytic activity">
    <reaction evidence="16">
        <text>resolvin D2 + NAD(+) = 7-oxoresolvin D2 + NADH + H(+)</text>
        <dbReference type="Rhea" id="RHEA:53584"/>
        <dbReference type="ChEBI" id="CHEBI:15378"/>
        <dbReference type="ChEBI" id="CHEBI:57540"/>
        <dbReference type="ChEBI" id="CHEBI:57945"/>
        <dbReference type="ChEBI" id="CHEBI:133367"/>
        <dbReference type="ChEBI" id="CHEBI:137497"/>
    </reaction>
    <physiologicalReaction direction="left-to-right" evidence="16">
        <dbReference type="Rhea" id="RHEA:53585"/>
    </physiologicalReaction>
</comment>
<evidence type="ECO:0000256" key="7">
    <source>
        <dbReference type="ARBA" id="ARBA00041812"/>
    </source>
</evidence>
<comment type="catalytic activity">
    <reaction evidence="11">
        <text>resolvin D1 + NAD(+) = 8-oxoresolvin D1 + NADH + H(+)</text>
        <dbReference type="Rhea" id="RHEA:50124"/>
        <dbReference type="ChEBI" id="CHEBI:15378"/>
        <dbReference type="ChEBI" id="CHEBI:57540"/>
        <dbReference type="ChEBI" id="CHEBI:57945"/>
        <dbReference type="ChEBI" id="CHEBI:132079"/>
        <dbReference type="ChEBI" id="CHEBI:132080"/>
    </reaction>
    <physiologicalReaction direction="left-to-right" evidence="11">
        <dbReference type="Rhea" id="RHEA:50125"/>
    </physiologicalReaction>
</comment>
<dbReference type="GO" id="GO:0006693">
    <property type="term" value="P:prostaglandin metabolic process"/>
    <property type="evidence" value="ECO:0007669"/>
    <property type="project" value="UniProtKB-KW"/>
</dbReference>
<comment type="catalytic activity">
    <reaction evidence="22">
        <text>resolvin E1 + NAD(+) = 18-oxo-resolvin E1 + NADH + H(+)</text>
        <dbReference type="Rhea" id="RHEA:49244"/>
        <dbReference type="ChEBI" id="CHEBI:15378"/>
        <dbReference type="ChEBI" id="CHEBI:57540"/>
        <dbReference type="ChEBI" id="CHEBI:57945"/>
        <dbReference type="ChEBI" id="CHEBI:91000"/>
        <dbReference type="ChEBI" id="CHEBI:91001"/>
    </reaction>
    <physiologicalReaction direction="left-to-right" evidence="22">
        <dbReference type="Rhea" id="RHEA:49245"/>
    </physiologicalReaction>
</comment>
<comment type="similarity">
    <text evidence="1">Belongs to the short-chain dehydrogenases/reductases (SDR) family.</text>
</comment>
<evidence type="ECO:0000256" key="19">
    <source>
        <dbReference type="ARBA" id="ARBA00048739"/>
    </source>
</evidence>
<comment type="catalytic activity">
    <reaction evidence="15">
        <text>resolvin D1 + NAD(+) = 17-oxoresolvin D1 + NADH + H(+)</text>
        <dbReference type="Rhea" id="RHEA:50128"/>
        <dbReference type="ChEBI" id="CHEBI:15378"/>
        <dbReference type="ChEBI" id="CHEBI:57540"/>
        <dbReference type="ChEBI" id="CHEBI:57945"/>
        <dbReference type="ChEBI" id="CHEBI:132079"/>
        <dbReference type="ChEBI" id="CHEBI:132081"/>
    </reaction>
    <physiologicalReaction direction="left-to-right" evidence="15">
        <dbReference type="Rhea" id="RHEA:50129"/>
    </physiologicalReaction>
</comment>
<evidence type="ECO:0000256" key="21">
    <source>
        <dbReference type="ARBA" id="ARBA00049151"/>
    </source>
</evidence>
<dbReference type="GO" id="GO:0047034">
    <property type="term" value="F:15-hydroxyicosatetraenoate dehydrogenase activity"/>
    <property type="evidence" value="ECO:0007669"/>
    <property type="project" value="UniProtKB-EC"/>
</dbReference>
<dbReference type="InterPro" id="IPR036291">
    <property type="entry name" value="NAD(P)-bd_dom_sf"/>
</dbReference>
<evidence type="ECO:0000256" key="2">
    <source>
        <dbReference type="ARBA" id="ARBA00022501"/>
    </source>
</evidence>
<accession>A0A6I9Y7B5</accession>
<dbReference type="SUPFAM" id="SSF51735">
    <property type="entry name" value="NAD(P)-binding Rossmann-fold domains"/>
    <property type="match status" value="1"/>
</dbReference>
<dbReference type="OrthoDB" id="37659at2759"/>
<dbReference type="Proteomes" id="UP000504617">
    <property type="component" value="Unplaced"/>
</dbReference>
<comment type="catalytic activity">
    <reaction evidence="12">
        <text>14-hydroxy-(4Z,7Z,10Z,12E,16Z,19Z)-docosahexaenoate + NAD(+) = 14-oxo-(4Z,7Z,10Z,12E,16Z,19Z)-docosahexaenoate + NADH + H(+)</text>
        <dbReference type="Rhea" id="RHEA:48952"/>
        <dbReference type="ChEBI" id="CHEBI:15378"/>
        <dbReference type="ChEBI" id="CHEBI:57540"/>
        <dbReference type="ChEBI" id="CHEBI:57945"/>
        <dbReference type="ChEBI" id="CHEBI:90866"/>
        <dbReference type="ChEBI" id="CHEBI:90867"/>
    </reaction>
    <physiologicalReaction direction="left-to-right" evidence="12">
        <dbReference type="Rhea" id="RHEA:48953"/>
    </physiologicalReaction>
</comment>
<evidence type="ECO:0000256" key="10">
    <source>
        <dbReference type="ARBA" id="ARBA00047325"/>
    </source>
</evidence>
<comment type="catalytic activity">
    <reaction evidence="13">
        <text>15-oxo-(5S,6R)-dihydroxy-(7E,9E,11Z)-eicosatrienoate + NADH + H(+) = (5S,6R,15S)-trihydroxy-(7E,9E,11Z)-eicosatrienoate + NAD(+)</text>
        <dbReference type="Rhea" id="RHEA:41596"/>
        <dbReference type="ChEBI" id="CHEBI:15378"/>
        <dbReference type="ChEBI" id="CHEBI:57540"/>
        <dbReference type="ChEBI" id="CHEBI:57945"/>
        <dbReference type="ChEBI" id="CHEBI:78325"/>
        <dbReference type="ChEBI" id="CHEBI:78329"/>
    </reaction>
    <physiologicalReaction direction="left-to-right" evidence="13">
        <dbReference type="Rhea" id="RHEA:41597"/>
    </physiologicalReaction>
</comment>
<dbReference type="GeneID" id="106543402"/>
<dbReference type="InterPro" id="IPR002347">
    <property type="entry name" value="SDR_fam"/>
</dbReference>
<proteinExistence type="inferred from homology"/>
<evidence type="ECO:0000256" key="13">
    <source>
        <dbReference type="ARBA" id="ARBA00048140"/>
    </source>
</evidence>
<evidence type="ECO:0000256" key="20">
    <source>
        <dbReference type="ARBA" id="ARBA00048921"/>
    </source>
</evidence>
<name>A0A6I9Y7B5_9SAUR</name>
<keyword evidence="23" id="KW-1185">Reference proteome</keyword>
<evidence type="ECO:0000256" key="8">
    <source>
        <dbReference type="ARBA" id="ARBA00042026"/>
    </source>
</evidence>
<gene>
    <name evidence="24" type="primary">LOC106543402</name>
</gene>
<evidence type="ECO:0000256" key="12">
    <source>
        <dbReference type="ARBA" id="ARBA00048008"/>
    </source>
</evidence>
<evidence type="ECO:0000256" key="3">
    <source>
        <dbReference type="ARBA" id="ARBA00023002"/>
    </source>
</evidence>
<evidence type="ECO:0000256" key="6">
    <source>
        <dbReference type="ARBA" id="ARBA00040276"/>
    </source>
</evidence>
<evidence type="ECO:0000313" key="24">
    <source>
        <dbReference type="RefSeq" id="XP_013914885.1"/>
    </source>
</evidence>
<evidence type="ECO:0000256" key="17">
    <source>
        <dbReference type="ARBA" id="ARBA00048535"/>
    </source>
</evidence>
<comment type="catalytic activity">
    <reaction evidence="21">
        <text>(15S)-hydroxy-(5Z,8Z,11Z,13E)-eicosatetraenoate + NAD(+) = 15-oxo-(5Z,8Z,11Z,13E)-eicosatetraenoate + NADH + H(+)</text>
        <dbReference type="Rhea" id="RHEA:23260"/>
        <dbReference type="ChEBI" id="CHEBI:15378"/>
        <dbReference type="ChEBI" id="CHEBI:57409"/>
        <dbReference type="ChEBI" id="CHEBI:57410"/>
        <dbReference type="ChEBI" id="CHEBI:57540"/>
        <dbReference type="ChEBI" id="CHEBI:57945"/>
        <dbReference type="EC" id="1.1.1.232"/>
    </reaction>
    <physiologicalReaction direction="left-to-right" evidence="21">
        <dbReference type="Rhea" id="RHEA:23261"/>
    </physiologicalReaction>
</comment>
<dbReference type="GO" id="GO:0016404">
    <property type="term" value="F:15-hydroxyprostaglandin dehydrogenase (NAD+) activity"/>
    <property type="evidence" value="ECO:0007669"/>
    <property type="project" value="UniProtKB-EC"/>
</dbReference>
<dbReference type="RefSeq" id="XP_013914885.1">
    <property type="nucleotide sequence ID" value="XM_014059410.1"/>
</dbReference>
<keyword evidence="2" id="KW-0644">Prostaglandin metabolism</keyword>
<dbReference type="Pfam" id="PF00106">
    <property type="entry name" value="adh_short"/>
    <property type="match status" value="1"/>
</dbReference>
<comment type="catalytic activity">
    <reaction evidence="14">
        <text>(11R)-hydroxy-(5Z,8Z,12E,14Z)-eicosatetraenoate + NAD(+) = 11-oxo-(5Z,8Z,12E,14Z)-eicosatetraenoate + NADH + H(+)</text>
        <dbReference type="Rhea" id="RHEA:48640"/>
        <dbReference type="ChEBI" id="CHEBI:15378"/>
        <dbReference type="ChEBI" id="CHEBI:57540"/>
        <dbReference type="ChEBI" id="CHEBI:57945"/>
        <dbReference type="ChEBI" id="CHEBI:78836"/>
        <dbReference type="ChEBI" id="CHEBI:90697"/>
    </reaction>
    <physiologicalReaction direction="left-to-right" evidence="14">
        <dbReference type="Rhea" id="RHEA:48641"/>
    </physiologicalReaction>
</comment>
<evidence type="ECO:0000256" key="9">
    <source>
        <dbReference type="ARBA" id="ARBA00045705"/>
    </source>
</evidence>
<keyword evidence="2" id="KW-0276">Fatty acid metabolism</keyword>
<evidence type="ECO:0000256" key="11">
    <source>
        <dbReference type="ARBA" id="ARBA00047672"/>
    </source>
</evidence>
<evidence type="ECO:0000313" key="23">
    <source>
        <dbReference type="Proteomes" id="UP000504617"/>
    </source>
</evidence>
<keyword evidence="3" id="KW-0560">Oxidoreductase</keyword>
<dbReference type="PANTHER" id="PTHR44229:SF4">
    <property type="entry name" value="15-HYDROXYPROSTAGLANDIN DEHYDROGENASE [NAD(+)]"/>
    <property type="match status" value="1"/>
</dbReference>
<dbReference type="AlphaFoldDB" id="A0A6I9Y7B5"/>
<dbReference type="KEGG" id="tsr:106543402"/>
<evidence type="ECO:0000256" key="4">
    <source>
        <dbReference type="ARBA" id="ARBA00038968"/>
    </source>
</evidence>
<sequence>MQVALVDLNADTGKVSKDAFDKQYDPQRTIFIPCDVSNEEKLKDAFKKTIQHFGNLDILVNNAGVNDEMNWENTVQINLVSLIHTIYLK</sequence>
<organism evidence="23 24">
    <name type="scientific">Thamnophis sirtalis</name>
    <dbReference type="NCBI Taxonomy" id="35019"/>
    <lineage>
        <taxon>Eukaryota</taxon>
        <taxon>Metazoa</taxon>
        <taxon>Chordata</taxon>
        <taxon>Craniata</taxon>
        <taxon>Vertebrata</taxon>
        <taxon>Euteleostomi</taxon>
        <taxon>Lepidosauria</taxon>
        <taxon>Squamata</taxon>
        <taxon>Bifurcata</taxon>
        <taxon>Unidentata</taxon>
        <taxon>Episquamata</taxon>
        <taxon>Toxicofera</taxon>
        <taxon>Serpentes</taxon>
        <taxon>Colubroidea</taxon>
        <taxon>Colubridae</taxon>
        <taxon>Natricinae</taxon>
        <taxon>Thamnophis</taxon>
    </lineage>
</organism>
<evidence type="ECO:0000256" key="15">
    <source>
        <dbReference type="ARBA" id="ARBA00048170"/>
    </source>
</evidence>
<dbReference type="PANTHER" id="PTHR44229">
    <property type="entry name" value="15-HYDROXYPROSTAGLANDIN DEHYDROGENASE [NAD(+)]"/>
    <property type="match status" value="1"/>
</dbReference>